<evidence type="ECO:0000256" key="8">
    <source>
        <dbReference type="SAM" id="Phobius"/>
    </source>
</evidence>
<dbReference type="Gene3D" id="1.20.1640.10">
    <property type="entry name" value="Multidrug efflux transporter AcrB transmembrane domain"/>
    <property type="match status" value="2"/>
</dbReference>
<feature type="transmembrane region" description="Helical" evidence="8">
    <location>
        <begin position="861"/>
        <end position="880"/>
    </location>
</feature>
<dbReference type="GO" id="GO:0005886">
    <property type="term" value="C:plasma membrane"/>
    <property type="evidence" value="ECO:0007669"/>
    <property type="project" value="UniProtKB-SubCell"/>
</dbReference>
<evidence type="ECO:0000256" key="6">
    <source>
        <dbReference type="ARBA" id="ARBA00022989"/>
    </source>
</evidence>
<dbReference type="PRINTS" id="PR00702">
    <property type="entry name" value="ACRIFLAVINRP"/>
</dbReference>
<dbReference type="RefSeq" id="WP_093428302.1">
    <property type="nucleotide sequence ID" value="NZ_FOMJ01000005.1"/>
</dbReference>
<keyword evidence="6 8" id="KW-1133">Transmembrane helix</keyword>
<keyword evidence="7 8" id="KW-0472">Membrane</keyword>
<evidence type="ECO:0000313" key="9">
    <source>
        <dbReference type="EMBL" id="SFD44385.1"/>
    </source>
</evidence>
<keyword evidence="4" id="KW-1003">Cell membrane</keyword>
<evidence type="ECO:0000256" key="1">
    <source>
        <dbReference type="ARBA" id="ARBA00004651"/>
    </source>
</evidence>
<evidence type="ECO:0000256" key="2">
    <source>
        <dbReference type="ARBA" id="ARBA00010942"/>
    </source>
</evidence>
<accession>A0A1I1SD18</accession>
<gene>
    <name evidence="9" type="ORF">SAMN05660831_01659</name>
</gene>
<dbReference type="Pfam" id="PF00873">
    <property type="entry name" value="ACR_tran"/>
    <property type="match status" value="1"/>
</dbReference>
<evidence type="ECO:0000256" key="7">
    <source>
        <dbReference type="ARBA" id="ARBA00023136"/>
    </source>
</evidence>
<dbReference type="GO" id="GO:0008324">
    <property type="term" value="F:monoatomic cation transmembrane transporter activity"/>
    <property type="evidence" value="ECO:0007669"/>
    <property type="project" value="InterPro"/>
</dbReference>
<dbReference type="SUPFAM" id="SSF82714">
    <property type="entry name" value="Multidrug efflux transporter AcrB TolC docking domain, DN and DC subdomains"/>
    <property type="match status" value="2"/>
</dbReference>
<dbReference type="NCBIfam" id="TIGR00914">
    <property type="entry name" value="2A0601"/>
    <property type="match status" value="1"/>
</dbReference>
<reference evidence="9 10" key="1">
    <citation type="submission" date="2016-10" db="EMBL/GenBank/DDBJ databases">
        <authorList>
            <person name="de Groot N.N."/>
        </authorList>
    </citation>
    <scope>NUCLEOTIDE SEQUENCE [LARGE SCALE GENOMIC DNA]</scope>
    <source>
        <strain evidence="9 10">HL3</strain>
    </source>
</reference>
<dbReference type="STRING" id="1123397.SAMN05660831_01659"/>
<sequence>MIAAVIRWSLANRFLVLTLAVLLAAWGVWSANRAPVDAIPDLSDTQVIVQTTWPGQAPEVVEDQVTYPLTSGLLSVPRAETVRGFSYFGDSFVYVVFEDGTDPYWARSRVLESLAQVEGDLPDGARPELGPDASGVGWVYQYALVDRSGTHDLGQLTALQDWFLQYELGALEGVAEVATVGGMERQYQVVLDPEALAIHDLSVGRVRSALERANRESGGSVVELAEAEYMVRGRGYLRDRDDLAEVAVATTAEGTPVRLADIAEIRRGPAPRRGIADLNGEGEVVGGIVVARYGADTREVIRRVEARLEELEGSLPEGVEVVETYDRSGLIDRAVATLGKHLGVELVVVALICAVFLFHLRSTLVVVVSLPLGVLAAIAIMNLQGVTLNIMSLGGIILAIGTMVDAAIVMVENTHRHLGRGGDRREAVARATAEVGPALFFSLLIVTVSFLPVFTLQGQEGRLFAPLAWTKTWAMAAAALLAITLVPVLIALFVRGRLRGEGEHPVTRWLGRGYGPLLRAVLHWPKTMVAAAALLVAATLWPLSQLGTEFIPELDEGDLMYMPTTDPGLSTGKAQQLLQVTDRLIQQVPEVERTFGKIGRAETATDPAPMTMIETTITLKPRDEWREGMTLEKLKAELDERVDVPGLTNAWVMPIKTRIDMLSSGVRTPVGIRVSGPELETIQAIGREIERAVADLPGTRSAFAERVAAARYIDVDVDRRALARYGVDMAEVQELLRLAVGGATVTETVEGRERYPVNLRFPADRRTSLEDLRSLPVVAGDGRRVALGEVADIAIRQGPGMIKSEQARPVGWVHVDLTTGDLAGWVERARGVVADEVELPPGYSLAWAGQYQNMERARDHLLMVGPLVLVLIALLLYLNFRAAGEVLLILATLPLALVGGVWLLWALGYNLSVGVGVGFIAVAGVAVELGVLMVVYLGQAWAAAREAAEAEGRTPHRGDLMAALEEGALRRVRPITMTAVSVILGLATVMVGGGTGSEVMRRIAAPMMGGMLSAWVLALLVVPAVFWLWKGRGLQAAK</sequence>
<protein>
    <submittedName>
        <fullName evidence="9">Cu(I)/Ag(I) efflux system membrane protein CusA/SilA</fullName>
    </submittedName>
</protein>
<dbReference type="Gene3D" id="3.30.70.1320">
    <property type="entry name" value="Multidrug efflux transporter AcrB pore domain like"/>
    <property type="match status" value="1"/>
</dbReference>
<feature type="transmembrane region" description="Helical" evidence="8">
    <location>
        <begin position="431"/>
        <end position="453"/>
    </location>
</feature>
<feature type="transmembrane region" description="Helical" evidence="8">
    <location>
        <begin position="527"/>
        <end position="544"/>
    </location>
</feature>
<feature type="transmembrane region" description="Helical" evidence="8">
    <location>
        <begin position="364"/>
        <end position="384"/>
    </location>
</feature>
<dbReference type="SUPFAM" id="SSF82866">
    <property type="entry name" value="Multidrug efflux transporter AcrB transmembrane domain"/>
    <property type="match status" value="2"/>
</dbReference>
<feature type="transmembrane region" description="Helical" evidence="8">
    <location>
        <begin position="473"/>
        <end position="494"/>
    </location>
</feature>
<dbReference type="Gene3D" id="3.30.2090.10">
    <property type="entry name" value="Multidrug efflux transporter AcrB TolC docking domain, DN and DC subdomains"/>
    <property type="match status" value="2"/>
</dbReference>
<name>A0A1I1SD18_9GAMM</name>
<dbReference type="PANTHER" id="PTHR32063:SF19">
    <property type="entry name" value="CATION EFFLUX SYSTEM PROTEIN CUSA"/>
    <property type="match status" value="1"/>
</dbReference>
<dbReference type="SUPFAM" id="SSF82693">
    <property type="entry name" value="Multidrug efflux transporter AcrB pore domain, PN1, PN2, PC1 and PC2 subdomains"/>
    <property type="match status" value="2"/>
</dbReference>
<keyword evidence="10" id="KW-1185">Reference proteome</keyword>
<evidence type="ECO:0000256" key="4">
    <source>
        <dbReference type="ARBA" id="ARBA00022475"/>
    </source>
</evidence>
<feature type="transmembrane region" description="Helical" evidence="8">
    <location>
        <begin position="913"/>
        <end position="937"/>
    </location>
</feature>
<dbReference type="OrthoDB" id="9758297at2"/>
<dbReference type="EMBL" id="FOMJ01000005">
    <property type="protein sequence ID" value="SFD44385.1"/>
    <property type="molecule type" value="Genomic_DNA"/>
</dbReference>
<evidence type="ECO:0000313" key="10">
    <source>
        <dbReference type="Proteomes" id="UP000198611"/>
    </source>
</evidence>
<dbReference type="AlphaFoldDB" id="A0A1I1SD18"/>
<dbReference type="InterPro" id="IPR001036">
    <property type="entry name" value="Acrflvin-R"/>
</dbReference>
<comment type="similarity">
    <text evidence="2">Belongs to the resistance-nodulation-cell division (RND) (TC 2.A.6) family.</text>
</comment>
<dbReference type="Proteomes" id="UP000198611">
    <property type="component" value="Unassembled WGS sequence"/>
</dbReference>
<dbReference type="PANTHER" id="PTHR32063">
    <property type="match status" value="1"/>
</dbReference>
<evidence type="ECO:0000256" key="5">
    <source>
        <dbReference type="ARBA" id="ARBA00022692"/>
    </source>
</evidence>
<feature type="transmembrane region" description="Helical" evidence="8">
    <location>
        <begin position="1007"/>
        <end position="1029"/>
    </location>
</feature>
<dbReference type="InterPro" id="IPR027463">
    <property type="entry name" value="AcrB_DN_DC_subdom"/>
</dbReference>
<organism evidence="9 10">
    <name type="scientific">Thiohalospira halophila DSM 15071</name>
    <dbReference type="NCBI Taxonomy" id="1123397"/>
    <lineage>
        <taxon>Bacteria</taxon>
        <taxon>Pseudomonadati</taxon>
        <taxon>Pseudomonadota</taxon>
        <taxon>Gammaproteobacteria</taxon>
        <taxon>Thiohalospirales</taxon>
        <taxon>Thiohalospiraceae</taxon>
        <taxon>Thiohalospira</taxon>
    </lineage>
</organism>
<keyword evidence="3" id="KW-0813">Transport</keyword>
<evidence type="ECO:0000256" key="3">
    <source>
        <dbReference type="ARBA" id="ARBA00022448"/>
    </source>
</evidence>
<keyword evidence="5 8" id="KW-0812">Transmembrane</keyword>
<proteinExistence type="inferred from homology"/>
<feature type="transmembrane region" description="Helical" evidence="8">
    <location>
        <begin position="338"/>
        <end position="357"/>
    </location>
</feature>
<dbReference type="Gene3D" id="3.30.70.1430">
    <property type="entry name" value="Multidrug efflux transporter AcrB pore domain"/>
    <property type="match status" value="2"/>
</dbReference>
<dbReference type="GO" id="GO:0042910">
    <property type="term" value="F:xenobiotic transmembrane transporter activity"/>
    <property type="evidence" value="ECO:0007669"/>
    <property type="project" value="TreeGrafter"/>
</dbReference>
<feature type="transmembrane region" description="Helical" evidence="8">
    <location>
        <begin position="975"/>
        <end position="995"/>
    </location>
</feature>
<comment type="subcellular location">
    <subcellularLocation>
        <location evidence="1">Cell membrane</location>
        <topology evidence="1">Multi-pass membrane protein</topology>
    </subcellularLocation>
</comment>
<dbReference type="InterPro" id="IPR004763">
    <property type="entry name" value="CusA-like"/>
</dbReference>
<dbReference type="Gene3D" id="3.30.70.1440">
    <property type="entry name" value="Multidrug efflux transporter AcrB pore domain"/>
    <property type="match status" value="1"/>
</dbReference>
<feature type="transmembrane region" description="Helical" evidence="8">
    <location>
        <begin position="390"/>
        <end position="411"/>
    </location>
</feature>
<feature type="transmembrane region" description="Helical" evidence="8">
    <location>
        <begin position="887"/>
        <end position="907"/>
    </location>
</feature>